<dbReference type="GO" id="GO:0005634">
    <property type="term" value="C:nucleus"/>
    <property type="evidence" value="ECO:0007669"/>
    <property type="project" value="UniProtKB-SubCell"/>
</dbReference>
<dbReference type="GO" id="GO:0000978">
    <property type="term" value="F:RNA polymerase II cis-regulatory region sequence-specific DNA binding"/>
    <property type="evidence" value="ECO:0007669"/>
    <property type="project" value="TreeGrafter"/>
</dbReference>
<dbReference type="PANTHER" id="PTHR46117:SF2">
    <property type="entry name" value="UPSTREAM STIMULATORY FACTOR 2"/>
    <property type="match status" value="1"/>
</dbReference>
<evidence type="ECO:0000256" key="3">
    <source>
        <dbReference type="ARBA" id="ARBA00023163"/>
    </source>
</evidence>
<dbReference type="AlphaFoldDB" id="A0A5N4BZW1"/>
<keyword evidence="2" id="KW-0805">Transcription regulation</keyword>
<dbReference type="EMBL" id="JWIN03000051">
    <property type="protein sequence ID" value="KAB1252161.1"/>
    <property type="molecule type" value="Genomic_DNA"/>
</dbReference>
<evidence type="ECO:0000256" key="1">
    <source>
        <dbReference type="ARBA" id="ARBA00004123"/>
    </source>
</evidence>
<dbReference type="Gene3D" id="4.10.280.10">
    <property type="entry name" value="Helix-loop-helix DNA-binding domain"/>
    <property type="match status" value="1"/>
</dbReference>
<dbReference type="GO" id="GO:0000981">
    <property type="term" value="F:DNA-binding transcription factor activity, RNA polymerase II-specific"/>
    <property type="evidence" value="ECO:0007669"/>
    <property type="project" value="TreeGrafter"/>
</dbReference>
<dbReference type="InterPro" id="IPR036638">
    <property type="entry name" value="HLH_DNA-bd_sf"/>
</dbReference>
<dbReference type="InterPro" id="IPR051732">
    <property type="entry name" value="USF"/>
</dbReference>
<accession>A0A5N4BZW1</accession>
<reference evidence="5 6" key="1">
    <citation type="journal article" date="2019" name="Mol. Ecol. Resour.">
        <title>Improving Illumina assemblies with Hi-C and long reads: an example with the North African dromedary.</title>
        <authorList>
            <person name="Elbers J.P."/>
            <person name="Rogers M.F."/>
            <person name="Perelman P.L."/>
            <person name="Proskuryakova A.A."/>
            <person name="Serdyukova N.A."/>
            <person name="Johnson W.E."/>
            <person name="Horin P."/>
            <person name="Corander J."/>
            <person name="Murphy D."/>
            <person name="Burger P.A."/>
        </authorList>
    </citation>
    <scope>NUCLEOTIDE SEQUENCE [LARGE SCALE GENOMIC DNA]</scope>
    <source>
        <strain evidence="5">Drom800</strain>
        <tissue evidence="5">Blood</tissue>
    </source>
</reference>
<sequence length="139" mass="14954">MEEQTAVAITSVQQAAVVTTTSSTSSAQRIMEDSNGGSPAAEAVSGEARFAYFPASGVGDTTAVLVQTTDQSLQAGGQFCVMMTPHHVLQTGRQRTTAPLPHPYSLKIDGTGTPWDERRRAPHSAVEQRRRDKVNNWIV</sequence>
<evidence type="ECO:0000256" key="2">
    <source>
        <dbReference type="ARBA" id="ARBA00023015"/>
    </source>
</evidence>
<dbReference type="PANTHER" id="PTHR46117">
    <property type="entry name" value="FI24210P1"/>
    <property type="match status" value="1"/>
</dbReference>
<evidence type="ECO:0000313" key="5">
    <source>
        <dbReference type="EMBL" id="KAB1252161.1"/>
    </source>
</evidence>
<keyword evidence="4" id="KW-0539">Nucleus</keyword>
<evidence type="ECO:0000313" key="6">
    <source>
        <dbReference type="Proteomes" id="UP000299084"/>
    </source>
</evidence>
<organism evidence="5 6">
    <name type="scientific">Camelus dromedarius</name>
    <name type="common">Dromedary</name>
    <name type="synonym">Arabian camel</name>
    <dbReference type="NCBI Taxonomy" id="9838"/>
    <lineage>
        <taxon>Eukaryota</taxon>
        <taxon>Metazoa</taxon>
        <taxon>Chordata</taxon>
        <taxon>Craniata</taxon>
        <taxon>Vertebrata</taxon>
        <taxon>Euteleostomi</taxon>
        <taxon>Mammalia</taxon>
        <taxon>Eutheria</taxon>
        <taxon>Laurasiatheria</taxon>
        <taxon>Artiodactyla</taxon>
        <taxon>Tylopoda</taxon>
        <taxon>Camelidae</taxon>
        <taxon>Camelus</taxon>
    </lineage>
</organism>
<dbReference type="Proteomes" id="UP000299084">
    <property type="component" value="Unassembled WGS sequence"/>
</dbReference>
<comment type="caution">
    <text evidence="5">The sequence shown here is derived from an EMBL/GenBank/DDBJ whole genome shotgun (WGS) entry which is preliminary data.</text>
</comment>
<keyword evidence="6" id="KW-1185">Reference proteome</keyword>
<comment type="subcellular location">
    <subcellularLocation>
        <location evidence="1">Nucleus</location>
    </subcellularLocation>
</comment>
<proteinExistence type="predicted"/>
<gene>
    <name evidence="5" type="ORF">Cadr_000030212</name>
</gene>
<keyword evidence="3" id="KW-0804">Transcription</keyword>
<evidence type="ECO:0000256" key="4">
    <source>
        <dbReference type="ARBA" id="ARBA00023242"/>
    </source>
</evidence>
<name>A0A5N4BZW1_CAMDR</name>
<protein>
    <submittedName>
        <fullName evidence="5">Upstream stimulatory factor 2</fullName>
    </submittedName>
</protein>
<dbReference type="GO" id="GO:0045944">
    <property type="term" value="P:positive regulation of transcription by RNA polymerase II"/>
    <property type="evidence" value="ECO:0007669"/>
    <property type="project" value="UniProtKB-ARBA"/>
</dbReference>
<dbReference type="GO" id="GO:0046983">
    <property type="term" value="F:protein dimerization activity"/>
    <property type="evidence" value="ECO:0007669"/>
    <property type="project" value="InterPro"/>
</dbReference>